<feature type="region of interest" description="Disordered" evidence="1">
    <location>
        <begin position="160"/>
        <end position="202"/>
    </location>
</feature>
<accession>A0A0D0BR19</accession>
<keyword evidence="3" id="KW-0732">Signal</keyword>
<gene>
    <name evidence="4" type="ORF">GYMLUDRAFT_75271</name>
</gene>
<reference evidence="4 5" key="1">
    <citation type="submission" date="2014-04" db="EMBL/GenBank/DDBJ databases">
        <title>Evolutionary Origins and Diversification of the Mycorrhizal Mutualists.</title>
        <authorList>
            <consortium name="DOE Joint Genome Institute"/>
            <consortium name="Mycorrhizal Genomics Consortium"/>
            <person name="Kohler A."/>
            <person name="Kuo A."/>
            <person name="Nagy L.G."/>
            <person name="Floudas D."/>
            <person name="Copeland A."/>
            <person name="Barry K.W."/>
            <person name="Cichocki N."/>
            <person name="Veneault-Fourrey C."/>
            <person name="LaButti K."/>
            <person name="Lindquist E.A."/>
            <person name="Lipzen A."/>
            <person name="Lundell T."/>
            <person name="Morin E."/>
            <person name="Murat C."/>
            <person name="Riley R."/>
            <person name="Ohm R."/>
            <person name="Sun H."/>
            <person name="Tunlid A."/>
            <person name="Henrissat B."/>
            <person name="Grigoriev I.V."/>
            <person name="Hibbett D.S."/>
            <person name="Martin F."/>
        </authorList>
    </citation>
    <scope>NUCLEOTIDE SEQUENCE [LARGE SCALE GENOMIC DNA]</scope>
    <source>
        <strain evidence="4 5">FD-317 M1</strain>
    </source>
</reference>
<name>A0A0D0BR19_9AGAR</name>
<feature type="transmembrane region" description="Helical" evidence="2">
    <location>
        <begin position="206"/>
        <end position="229"/>
    </location>
</feature>
<evidence type="ECO:0000256" key="1">
    <source>
        <dbReference type="SAM" id="MobiDB-lite"/>
    </source>
</evidence>
<dbReference type="PANTHER" id="PTHR16861">
    <property type="entry name" value="GLYCOPROTEIN 38"/>
    <property type="match status" value="1"/>
</dbReference>
<feature type="compositionally biased region" description="Polar residues" evidence="1">
    <location>
        <begin position="188"/>
        <end position="202"/>
    </location>
</feature>
<feature type="compositionally biased region" description="Low complexity" evidence="1">
    <location>
        <begin position="160"/>
        <end position="187"/>
    </location>
</feature>
<keyword evidence="2" id="KW-0472">Membrane</keyword>
<dbReference type="HOGENOM" id="CLU_053888_2_0_1"/>
<proteinExistence type="predicted"/>
<keyword evidence="2" id="KW-1133">Transmembrane helix</keyword>
<evidence type="ECO:0000256" key="3">
    <source>
        <dbReference type="SAM" id="SignalP"/>
    </source>
</evidence>
<dbReference type="OrthoDB" id="2576311at2759"/>
<keyword evidence="2" id="KW-0812">Transmembrane</keyword>
<dbReference type="EMBL" id="KN834789">
    <property type="protein sequence ID" value="KIK57656.1"/>
    <property type="molecule type" value="Genomic_DNA"/>
</dbReference>
<feature type="chain" id="PRO_5002207476" evidence="3">
    <location>
        <begin position="25"/>
        <end position="337"/>
    </location>
</feature>
<evidence type="ECO:0000256" key="2">
    <source>
        <dbReference type="SAM" id="Phobius"/>
    </source>
</evidence>
<evidence type="ECO:0000313" key="5">
    <source>
        <dbReference type="Proteomes" id="UP000053593"/>
    </source>
</evidence>
<feature type="region of interest" description="Disordered" evidence="1">
    <location>
        <begin position="311"/>
        <end position="337"/>
    </location>
</feature>
<dbReference type="PANTHER" id="PTHR16861:SF4">
    <property type="entry name" value="SH3 DOMAIN PROTEIN (AFU_ORTHOLOGUE AFUA_1G13610)"/>
    <property type="match status" value="1"/>
</dbReference>
<sequence>MVQIMSSLFATTGVLALFLGCVRSQTVTLASCDASTGFSWSYNSLDQDPCTVATYLGGVCNSGQYTIPAINSTQFYSGPSSTAQNECRCSTVLYSLLMACAECQGATTINWSSYSQSCSTVYTGIFLDTIPSGTKVPNWAYQNVTSGGFNATLAQLTGDSPESTGAATATSSSVSSSPALASGSSATNSPSTQTGASKSSKSNAGVIAGSVVGGVIGLALIIAALFWFLRRRSRSTRSRNIEAARPPVLGHGNDRLSPDMTGTTHAQTIIPFPPVQQKLYSPDDPSTFPPNVASPTTTHAPYSSVQDVGSVYNHSSNPSYGGTHTGPQQTYSGYAEI</sequence>
<dbReference type="AlphaFoldDB" id="A0A0D0BR19"/>
<organism evidence="4 5">
    <name type="scientific">Collybiopsis luxurians FD-317 M1</name>
    <dbReference type="NCBI Taxonomy" id="944289"/>
    <lineage>
        <taxon>Eukaryota</taxon>
        <taxon>Fungi</taxon>
        <taxon>Dikarya</taxon>
        <taxon>Basidiomycota</taxon>
        <taxon>Agaricomycotina</taxon>
        <taxon>Agaricomycetes</taxon>
        <taxon>Agaricomycetidae</taxon>
        <taxon>Agaricales</taxon>
        <taxon>Marasmiineae</taxon>
        <taxon>Omphalotaceae</taxon>
        <taxon>Collybiopsis</taxon>
        <taxon>Collybiopsis luxurians</taxon>
    </lineage>
</organism>
<protein>
    <submittedName>
        <fullName evidence="4">Uncharacterized protein</fullName>
    </submittedName>
</protein>
<keyword evidence="5" id="KW-1185">Reference proteome</keyword>
<dbReference type="Proteomes" id="UP000053593">
    <property type="component" value="Unassembled WGS sequence"/>
</dbReference>
<evidence type="ECO:0000313" key="4">
    <source>
        <dbReference type="EMBL" id="KIK57656.1"/>
    </source>
</evidence>
<feature type="signal peptide" evidence="3">
    <location>
        <begin position="1"/>
        <end position="24"/>
    </location>
</feature>